<feature type="transmembrane region" description="Helical" evidence="10">
    <location>
        <begin position="93"/>
        <end position="110"/>
    </location>
</feature>
<protein>
    <submittedName>
        <fullName evidence="12">MFS transporter</fullName>
    </submittedName>
</protein>
<dbReference type="PROSITE" id="PS00217">
    <property type="entry name" value="SUGAR_TRANSPORT_2"/>
    <property type="match status" value="1"/>
</dbReference>
<feature type="region of interest" description="Disordered" evidence="9">
    <location>
        <begin position="433"/>
        <end position="462"/>
    </location>
</feature>
<dbReference type="InterPro" id="IPR036259">
    <property type="entry name" value="MFS_trans_sf"/>
</dbReference>
<keyword evidence="3" id="KW-0813">Transport</keyword>
<dbReference type="InterPro" id="IPR011701">
    <property type="entry name" value="MFS"/>
</dbReference>
<dbReference type="EMBL" id="CP043538">
    <property type="protein sequence ID" value="QGY05357.1"/>
    <property type="molecule type" value="Genomic_DNA"/>
</dbReference>
<keyword evidence="8 10" id="KW-0472">Membrane</keyword>
<reference evidence="12 13" key="2">
    <citation type="journal article" date="2013" name="Genome Announc.">
        <title>Draft Genome Sequence of Methylobacterium mesophilicum Strain SR1.6/6, Isolated from Citrus sinensis.</title>
        <authorList>
            <person name="Marinho Almeida D."/>
            <person name="Dini-Andreote F."/>
            <person name="Camargo Neves A.A."/>
            <person name="Juca Ramos R.T."/>
            <person name="Andreote F.D."/>
            <person name="Carneiro A.R."/>
            <person name="Oliveira de Souza Lima A."/>
            <person name="Caracciolo Gomes de Sa P.H."/>
            <person name="Ribeiro Barbosa M.S."/>
            <person name="Araujo W.L."/>
            <person name="Silva A."/>
        </authorList>
    </citation>
    <scope>NUCLEOTIDE SEQUENCE [LARGE SCALE GENOMIC DNA]</scope>
    <source>
        <strain evidence="12 13">SR1.6/6</strain>
    </source>
</reference>
<dbReference type="Gene3D" id="1.20.1250.20">
    <property type="entry name" value="MFS general substrate transporter like domains"/>
    <property type="match status" value="2"/>
</dbReference>
<dbReference type="KEGG" id="mmes:MMSR116_28270"/>
<evidence type="ECO:0000256" key="8">
    <source>
        <dbReference type="ARBA" id="ARBA00023136"/>
    </source>
</evidence>
<dbReference type="InterPro" id="IPR005829">
    <property type="entry name" value="Sugar_transporter_CS"/>
</dbReference>
<dbReference type="SUPFAM" id="SSF103473">
    <property type="entry name" value="MFS general substrate transporter"/>
    <property type="match status" value="1"/>
</dbReference>
<comment type="subcellular location">
    <subcellularLocation>
        <location evidence="1">Cell membrane</location>
        <topology evidence="1">Multi-pass membrane protein</topology>
    </subcellularLocation>
</comment>
<feature type="transmembrane region" description="Helical" evidence="10">
    <location>
        <begin position="336"/>
        <end position="356"/>
    </location>
</feature>
<feature type="transmembrane region" description="Helical" evidence="10">
    <location>
        <begin position="282"/>
        <end position="299"/>
    </location>
</feature>
<accession>A0A6B9FSF6</accession>
<organism evidence="12 13">
    <name type="scientific">Methylobacterium mesophilicum SR1.6/6</name>
    <dbReference type="NCBI Taxonomy" id="908290"/>
    <lineage>
        <taxon>Bacteria</taxon>
        <taxon>Pseudomonadati</taxon>
        <taxon>Pseudomonadota</taxon>
        <taxon>Alphaproteobacteria</taxon>
        <taxon>Hyphomicrobiales</taxon>
        <taxon>Methylobacteriaceae</taxon>
        <taxon>Methylobacterium</taxon>
    </lineage>
</organism>
<evidence type="ECO:0000313" key="13">
    <source>
        <dbReference type="Proteomes" id="UP000012488"/>
    </source>
</evidence>
<feature type="transmembrane region" description="Helical" evidence="10">
    <location>
        <begin position="405"/>
        <end position="423"/>
    </location>
</feature>
<keyword evidence="7 10" id="KW-1133">Transmembrane helix</keyword>
<dbReference type="RefSeq" id="WP_010684179.1">
    <property type="nucleotide sequence ID" value="NZ_CP043538.1"/>
</dbReference>
<keyword evidence="4" id="KW-1003">Cell membrane</keyword>
<dbReference type="FunFam" id="1.20.1250.20:FF:000001">
    <property type="entry name" value="Dicarboxylate MFS transporter"/>
    <property type="match status" value="1"/>
</dbReference>
<dbReference type="OrthoDB" id="9783227at2"/>
<evidence type="ECO:0000256" key="2">
    <source>
        <dbReference type="ARBA" id="ARBA00008240"/>
    </source>
</evidence>
<evidence type="ECO:0000256" key="5">
    <source>
        <dbReference type="ARBA" id="ARBA00022692"/>
    </source>
</evidence>
<dbReference type="PROSITE" id="PS00216">
    <property type="entry name" value="SUGAR_TRANSPORT_1"/>
    <property type="match status" value="1"/>
</dbReference>
<dbReference type="Pfam" id="PF07690">
    <property type="entry name" value="MFS_1"/>
    <property type="match status" value="1"/>
</dbReference>
<keyword evidence="6" id="KW-0769">Symport</keyword>
<dbReference type="InterPro" id="IPR051084">
    <property type="entry name" value="H+-coupled_symporters"/>
</dbReference>
<feature type="transmembrane region" description="Helical" evidence="10">
    <location>
        <begin position="193"/>
        <end position="212"/>
    </location>
</feature>
<dbReference type="GO" id="GO:0005886">
    <property type="term" value="C:plasma membrane"/>
    <property type="evidence" value="ECO:0007669"/>
    <property type="project" value="UniProtKB-SubCell"/>
</dbReference>
<evidence type="ECO:0000256" key="4">
    <source>
        <dbReference type="ARBA" id="ARBA00022475"/>
    </source>
</evidence>
<feature type="transmembrane region" description="Helical" evidence="10">
    <location>
        <begin position="311"/>
        <end position="330"/>
    </location>
</feature>
<feature type="transmembrane region" description="Helical" evidence="10">
    <location>
        <begin position="158"/>
        <end position="181"/>
    </location>
</feature>
<dbReference type="Proteomes" id="UP000012488">
    <property type="component" value="Chromosome"/>
</dbReference>
<feature type="transmembrane region" description="Helical" evidence="10">
    <location>
        <begin position="60"/>
        <end position="81"/>
    </location>
</feature>
<reference evidence="12 13" key="1">
    <citation type="journal article" date="2012" name="Genet. Mol. Biol.">
        <title>Analysis of 16S rRNA and mxaF genes revealing insights into Methylobacterium niche-specific plant association.</title>
        <authorList>
            <person name="Dourado M.N."/>
            <person name="Andreote F.D."/>
            <person name="Dini-Andreote F."/>
            <person name="Conti R."/>
            <person name="Araujo J.M."/>
            <person name="Araujo W.L."/>
        </authorList>
    </citation>
    <scope>NUCLEOTIDE SEQUENCE [LARGE SCALE GENOMIC DNA]</scope>
    <source>
        <strain evidence="12 13">SR1.6/6</strain>
    </source>
</reference>
<feature type="compositionally biased region" description="Basic and acidic residues" evidence="9">
    <location>
        <begin position="433"/>
        <end position="442"/>
    </location>
</feature>
<gene>
    <name evidence="12" type="ORF">MMSR116_28270</name>
</gene>
<feature type="domain" description="Major facilitator superfamily (MFS) profile" evidence="11">
    <location>
        <begin position="21"/>
        <end position="427"/>
    </location>
</feature>
<feature type="transmembrane region" description="Helical" evidence="10">
    <location>
        <begin position="116"/>
        <end position="137"/>
    </location>
</feature>
<evidence type="ECO:0000256" key="3">
    <source>
        <dbReference type="ARBA" id="ARBA00022448"/>
    </source>
</evidence>
<dbReference type="InterPro" id="IPR005828">
    <property type="entry name" value="MFS_sugar_transport-like"/>
</dbReference>
<dbReference type="InterPro" id="IPR020846">
    <property type="entry name" value="MFS_dom"/>
</dbReference>
<dbReference type="PANTHER" id="PTHR43528">
    <property type="entry name" value="ALPHA-KETOGLUTARATE PERMEASE"/>
    <property type="match status" value="1"/>
</dbReference>
<sequence>MLATDTALGEARPALHHRVASILGGSVGNLIEWFDLHIYTAFSLYFAPQFFPGDSPNVQLLNAAGIFALGFLLRPLGSWIFGVYADRHGRRTALSLCVTLMCAGSLLIAICPTYEQAGILAPAMLLLARMLQGLSLGGEYGASSVYLTEIADPRRRGFFSSFNYVTLISGQLLATFLLVVMRALLSSDQIAAWGWRVPFAIGAACAVIGYALRRNIDETDQFRALERRGTAERPTLRLLAQPRALVLVAGMTVGGTVAFFTYTVYMHRFLSNSAGLTRDQTTLVSCATLFVFALLQPLLGALSDRIGRKPLLLAFGVLGTLGTVPLMTAMTRVHDARSALILLMIALVIVSGYTSVNSVVKAELFPTSVRVLGVGLPYTLATSVFGGSAEYVGLWFKHLGHETLFFYYVSACIACTFVTTLFLKEGGTASLDPERVGGEPHPSKGLVTGVAPLADSPRTAQG</sequence>
<feature type="transmembrane region" description="Helical" evidence="10">
    <location>
        <begin position="244"/>
        <end position="262"/>
    </location>
</feature>
<dbReference type="GO" id="GO:0015293">
    <property type="term" value="F:symporter activity"/>
    <property type="evidence" value="ECO:0007669"/>
    <property type="project" value="UniProtKB-KW"/>
</dbReference>
<name>A0A6B9FSF6_9HYPH</name>
<dbReference type="CDD" id="cd17367">
    <property type="entry name" value="MFS_KgtP"/>
    <property type="match status" value="1"/>
</dbReference>
<comment type="similarity">
    <text evidence="2">Belongs to the major facilitator superfamily. Metabolite:H+ Symporter (MHS) family (TC 2.A.1.6) family.</text>
</comment>
<evidence type="ECO:0000256" key="10">
    <source>
        <dbReference type="SAM" id="Phobius"/>
    </source>
</evidence>
<evidence type="ECO:0000256" key="7">
    <source>
        <dbReference type="ARBA" id="ARBA00022989"/>
    </source>
</evidence>
<evidence type="ECO:0000256" key="1">
    <source>
        <dbReference type="ARBA" id="ARBA00004651"/>
    </source>
</evidence>
<feature type="transmembrane region" description="Helical" evidence="10">
    <location>
        <begin position="368"/>
        <end position="385"/>
    </location>
</feature>
<evidence type="ECO:0000256" key="9">
    <source>
        <dbReference type="SAM" id="MobiDB-lite"/>
    </source>
</evidence>
<dbReference type="AlphaFoldDB" id="A0A6B9FSF6"/>
<evidence type="ECO:0000313" key="12">
    <source>
        <dbReference type="EMBL" id="QGY05357.1"/>
    </source>
</evidence>
<proteinExistence type="inferred from homology"/>
<evidence type="ECO:0000259" key="11">
    <source>
        <dbReference type="PROSITE" id="PS50850"/>
    </source>
</evidence>
<dbReference type="PANTHER" id="PTHR43528:SF5">
    <property type="entry name" value="PROLINE_BETAINE TRANSPORTER"/>
    <property type="match status" value="1"/>
</dbReference>
<evidence type="ECO:0000256" key="6">
    <source>
        <dbReference type="ARBA" id="ARBA00022847"/>
    </source>
</evidence>
<dbReference type="PROSITE" id="PS50850">
    <property type="entry name" value="MFS"/>
    <property type="match status" value="1"/>
</dbReference>
<keyword evidence="5 10" id="KW-0812">Transmembrane</keyword>
<dbReference type="Pfam" id="PF00083">
    <property type="entry name" value="Sugar_tr"/>
    <property type="match status" value="1"/>
</dbReference>